<evidence type="ECO:0000313" key="3">
    <source>
        <dbReference type="EMBL" id="MBB5399448.1"/>
    </source>
</evidence>
<dbReference type="InterPro" id="IPR027051">
    <property type="entry name" value="XdhC_Rossmann_dom"/>
</dbReference>
<dbReference type="Pfam" id="PF02625">
    <property type="entry name" value="XdhC_CoxI"/>
    <property type="match status" value="1"/>
</dbReference>
<dbReference type="InterPro" id="IPR003777">
    <property type="entry name" value="XdhC_CoxI"/>
</dbReference>
<dbReference type="Gene3D" id="3.40.50.720">
    <property type="entry name" value="NAD(P)-binding Rossmann-like Domain"/>
    <property type="match status" value="1"/>
</dbReference>
<proteinExistence type="predicted"/>
<comment type="caution">
    <text evidence="3">The sequence shown here is derived from an EMBL/GenBank/DDBJ whole genome shotgun (WGS) entry which is preliminary data.</text>
</comment>
<reference evidence="3 4" key="1">
    <citation type="submission" date="2020-08" db="EMBL/GenBank/DDBJ databases">
        <title>Genomic Encyclopedia of Type Strains, Phase IV (KMG-V): Genome sequencing to study the core and pangenomes of soil and plant-associated prokaryotes.</title>
        <authorList>
            <person name="Whitman W."/>
        </authorList>
    </citation>
    <scope>NUCLEOTIDE SEQUENCE [LARGE SCALE GENOMIC DNA]</scope>
    <source>
        <strain evidence="3 4">JPY162</strain>
    </source>
</reference>
<sequence length="341" mass="37283">MDSVDVEVLRAAISWHQNRMPVIMATVIRTWGSAPRPVGSLLALRPDGLIKGSVSGGCIEDDLVRQAKDGRLDFQRIQTVKYGVSAEEAHRFGLPCGGTLELVLEPLNKDSKLNEVFTAILSGQTLLRTLDTLTGKARLSSGDTPGRTFYDGRYLQAAYGPQLRVVLIGAGQLSEYVARIALPLGYSVIVCDPRDEYSETWDVADIEVSREMPDDLLIRLKVDSNTAVLALTHDPKLDDMALLEALNSDAFYVGAVGSRSNSGRRKERLKLFDLSNSEVDRLHAPVGLHIGAQTPPEIAVAILAEMTAVRRNVPVVQTHAARNRSDSTSVCKVELWDEVLP</sequence>
<name>A0A7W8P2U2_9BURK</name>
<dbReference type="EMBL" id="JACHDE010000002">
    <property type="protein sequence ID" value="MBB5399448.1"/>
    <property type="molecule type" value="Genomic_DNA"/>
</dbReference>
<accession>A0A7W8P2U2</accession>
<dbReference type="Pfam" id="PF13478">
    <property type="entry name" value="XdhC_C"/>
    <property type="match status" value="1"/>
</dbReference>
<dbReference type="PANTHER" id="PTHR30388">
    <property type="entry name" value="ALDEHYDE OXIDOREDUCTASE MOLYBDENUM COFACTOR ASSEMBLY PROTEIN"/>
    <property type="match status" value="1"/>
</dbReference>
<dbReference type="PANTHER" id="PTHR30388:SF4">
    <property type="entry name" value="MOLYBDENUM COFACTOR INSERTION CHAPERONE PAOD"/>
    <property type="match status" value="1"/>
</dbReference>
<gene>
    <name evidence="3" type="ORF">HDG41_001487</name>
</gene>
<dbReference type="RefSeq" id="WP_184225702.1">
    <property type="nucleotide sequence ID" value="NZ_JACHDE010000002.1"/>
</dbReference>
<evidence type="ECO:0000259" key="1">
    <source>
        <dbReference type="Pfam" id="PF02625"/>
    </source>
</evidence>
<dbReference type="InterPro" id="IPR052698">
    <property type="entry name" value="MoCofactor_Util/Proc"/>
</dbReference>
<dbReference type="Proteomes" id="UP000592820">
    <property type="component" value="Unassembled WGS sequence"/>
</dbReference>
<dbReference type="AlphaFoldDB" id="A0A7W8P2U2"/>
<feature type="domain" description="XdhC Rossmann" evidence="2">
    <location>
        <begin position="165"/>
        <end position="306"/>
    </location>
</feature>
<evidence type="ECO:0000313" key="4">
    <source>
        <dbReference type="Proteomes" id="UP000592820"/>
    </source>
</evidence>
<organism evidence="3 4">
    <name type="scientific">Paraburkholderia youngii</name>
    <dbReference type="NCBI Taxonomy" id="2782701"/>
    <lineage>
        <taxon>Bacteria</taxon>
        <taxon>Pseudomonadati</taxon>
        <taxon>Pseudomonadota</taxon>
        <taxon>Betaproteobacteria</taxon>
        <taxon>Burkholderiales</taxon>
        <taxon>Burkholderiaceae</taxon>
        <taxon>Paraburkholderia</taxon>
    </lineage>
</organism>
<feature type="domain" description="XdhC- CoxI" evidence="1">
    <location>
        <begin position="15"/>
        <end position="82"/>
    </location>
</feature>
<evidence type="ECO:0000259" key="2">
    <source>
        <dbReference type="Pfam" id="PF13478"/>
    </source>
</evidence>
<protein>
    <submittedName>
        <fullName evidence="3">Xanthine dehydrogenase accessory factor</fullName>
    </submittedName>
</protein>